<dbReference type="SUPFAM" id="SSF52540">
    <property type="entry name" value="P-loop containing nucleoside triphosphate hydrolases"/>
    <property type="match status" value="1"/>
</dbReference>
<dbReference type="Pfam" id="PF17396">
    <property type="entry name" value="DUF1611_N"/>
    <property type="match status" value="1"/>
</dbReference>
<keyword evidence="4" id="KW-1185">Reference proteome</keyword>
<dbReference type="Gene3D" id="3.40.50.720">
    <property type="entry name" value="NAD(P)-binding Rossmann-like Domain"/>
    <property type="match status" value="1"/>
</dbReference>
<proteinExistence type="predicted"/>
<dbReference type="InterPro" id="IPR035086">
    <property type="entry name" value="DgcN-like_C"/>
</dbReference>
<dbReference type="PIRSF" id="PIRSF026760">
    <property type="entry name" value="UCP026760"/>
    <property type="match status" value="1"/>
</dbReference>
<dbReference type="RefSeq" id="WP_206561565.1">
    <property type="nucleotide sequence ID" value="NZ_JAFKCZ010000012.1"/>
</dbReference>
<dbReference type="PANTHER" id="PTHR40690:SF1">
    <property type="entry name" value="DUF1611 DOMAIN-CONTAINING PROTEIN"/>
    <property type="match status" value="1"/>
</dbReference>
<dbReference type="Pfam" id="PF07755">
    <property type="entry name" value="DUF1611"/>
    <property type="match status" value="1"/>
</dbReference>
<sequence>MKVVEIRPPYLIFLGSESRATYAKTGAGLAQWRPELCSGQLRLAADTVDLGLPDLTLEQAAEAGVGSLVIGTAAVGGGIPEDWYPVLREALSRGIDVVAGAHKRLAEVPGLSESAAAGGAQLVDVRVPPAELPVGTGKKRRGKRLLMVGTDCAVGKKYSALCLERDMRAAGMKADFRASGQTGIMIAGCGIPMDAVVSDFLSGAAEILSPDNDDDHWDVIEGQGGLFHPGYSSVSTGLLIGSQPDAFVVCHEAGRERISGWDDFPLPSIEDVIARTVELGVLVNPAIHCVGVCVNTSSLAEDERKSYLAQLEKRLVLPCVDPLIDGAEAIVRGLR</sequence>
<dbReference type="Proteomes" id="UP000664303">
    <property type="component" value="Unassembled WGS sequence"/>
</dbReference>
<evidence type="ECO:0000313" key="4">
    <source>
        <dbReference type="Proteomes" id="UP000664303"/>
    </source>
</evidence>
<dbReference type="InterPro" id="IPR027417">
    <property type="entry name" value="P-loop_NTPase"/>
</dbReference>
<dbReference type="Gene3D" id="3.40.50.300">
    <property type="entry name" value="P-loop containing nucleotide triphosphate hydrolases"/>
    <property type="match status" value="1"/>
</dbReference>
<accession>A0A939IN24</accession>
<gene>
    <name evidence="3" type="ORF">JYP50_16035</name>
</gene>
<reference evidence="3" key="1">
    <citation type="submission" date="2021-02" db="EMBL/GenBank/DDBJ databases">
        <title>PHA producing bacteria isolated from coastal sediment in Guangdong, Shenzhen.</title>
        <authorList>
            <person name="Zheng W."/>
            <person name="Yu S."/>
            <person name="Huang Y."/>
        </authorList>
    </citation>
    <scope>NUCLEOTIDE SEQUENCE</scope>
    <source>
        <strain evidence="3">TN14-10</strain>
    </source>
</reference>
<dbReference type="EMBL" id="JAFKCZ010000012">
    <property type="protein sequence ID" value="MBN7798120.1"/>
    <property type="molecule type" value="Genomic_DNA"/>
</dbReference>
<evidence type="ECO:0000259" key="2">
    <source>
        <dbReference type="Pfam" id="PF17396"/>
    </source>
</evidence>
<evidence type="ECO:0000259" key="1">
    <source>
        <dbReference type="Pfam" id="PF07755"/>
    </source>
</evidence>
<evidence type="ECO:0000313" key="3">
    <source>
        <dbReference type="EMBL" id="MBN7798120.1"/>
    </source>
</evidence>
<dbReference type="PANTHER" id="PTHR40690">
    <property type="entry name" value="GLL3100 PROTEIN"/>
    <property type="match status" value="1"/>
</dbReference>
<comment type="caution">
    <text evidence="3">The sequence shown here is derived from an EMBL/GenBank/DDBJ whole genome shotgun (WGS) entry which is preliminary data.</text>
</comment>
<dbReference type="InterPro" id="IPR035402">
    <property type="entry name" value="DgcN-like_N"/>
</dbReference>
<organism evidence="3 4">
    <name type="scientific">Parahaliea mediterranea</name>
    <dbReference type="NCBI Taxonomy" id="651086"/>
    <lineage>
        <taxon>Bacteria</taxon>
        <taxon>Pseudomonadati</taxon>
        <taxon>Pseudomonadota</taxon>
        <taxon>Gammaproteobacteria</taxon>
        <taxon>Cellvibrionales</taxon>
        <taxon>Halieaceae</taxon>
        <taxon>Parahaliea</taxon>
    </lineage>
</organism>
<dbReference type="AlphaFoldDB" id="A0A939IN24"/>
<feature type="domain" description="D-glutamate N-acetyltransferase-like C-terminal" evidence="1">
    <location>
        <begin position="134"/>
        <end position="331"/>
    </location>
</feature>
<name>A0A939IN24_9GAMM</name>
<dbReference type="InterPro" id="IPR011669">
    <property type="entry name" value="DgcN-like"/>
</dbReference>
<feature type="domain" description="D-glutamate N-acetyltransferase-like N-terminal" evidence="2">
    <location>
        <begin position="47"/>
        <end position="128"/>
    </location>
</feature>
<protein>
    <submittedName>
        <fullName evidence="3">DUF1611 domain-containing protein</fullName>
    </submittedName>
</protein>